<accession>A0ABU8WXH5</accession>
<dbReference type="RefSeq" id="WP_340347111.1">
    <property type="nucleotide sequence ID" value="NZ_JBBKZT010000023.1"/>
</dbReference>
<evidence type="ECO:0000259" key="2">
    <source>
        <dbReference type="Pfam" id="PF13464"/>
    </source>
</evidence>
<dbReference type="InterPro" id="IPR025194">
    <property type="entry name" value="RodZ-like_C"/>
</dbReference>
<evidence type="ECO:0000313" key="3">
    <source>
        <dbReference type="EMBL" id="MEJ8851468.1"/>
    </source>
</evidence>
<dbReference type="Pfam" id="PF13464">
    <property type="entry name" value="RodZ_C"/>
    <property type="match status" value="1"/>
</dbReference>
<keyword evidence="1" id="KW-0812">Transmembrane</keyword>
<evidence type="ECO:0000256" key="1">
    <source>
        <dbReference type="SAM" id="Phobius"/>
    </source>
</evidence>
<keyword evidence="1" id="KW-1133">Transmembrane helix</keyword>
<evidence type="ECO:0000313" key="4">
    <source>
        <dbReference type="Proteomes" id="UP001385892"/>
    </source>
</evidence>
<dbReference type="Gene3D" id="1.10.260.40">
    <property type="entry name" value="lambda repressor-like DNA-binding domains"/>
    <property type="match status" value="1"/>
</dbReference>
<keyword evidence="1" id="KW-0472">Membrane</keyword>
<feature type="domain" description="Cytoskeleton protein RodZ-like C-terminal" evidence="2">
    <location>
        <begin position="219"/>
        <end position="291"/>
    </location>
</feature>
<dbReference type="InterPro" id="IPR010982">
    <property type="entry name" value="Lambda_DNA-bd_dom_sf"/>
</dbReference>
<gene>
    <name evidence="3" type="ORF">WKW82_32855</name>
</gene>
<dbReference type="Pfam" id="PF13413">
    <property type="entry name" value="HTH_25"/>
    <property type="match status" value="1"/>
</dbReference>
<dbReference type="PANTHER" id="PTHR34475">
    <property type="match status" value="1"/>
</dbReference>
<dbReference type="PANTHER" id="PTHR34475:SF1">
    <property type="entry name" value="CYTOSKELETON PROTEIN RODZ"/>
    <property type="match status" value="1"/>
</dbReference>
<dbReference type="CDD" id="cd00093">
    <property type="entry name" value="HTH_XRE"/>
    <property type="match status" value="1"/>
</dbReference>
<keyword evidence="4" id="KW-1185">Reference proteome</keyword>
<name>A0ABU8WXH5_9BURK</name>
<dbReference type="InterPro" id="IPR050400">
    <property type="entry name" value="Bact_Cytoskel_RodZ"/>
</dbReference>
<sequence>MIERASQFGTTAAVPLGGGDSSLMTAGAMLRQAREAHGLDIAVVAAALKVPVQKLEALEDDNIGALPDPVFARALAASVCRALKVDPAPVLAKIPGAKRPGLADADRTMSSNIRSGAPHQGRAGGVSMPSRALMVVVGLLLAGAALMFWIPQSAFDKLSAAVSKMSGRSETAAVEAQPAPTGTVVEPVAPSAPAVEPMPPAAPVVASVPAPAPPADLVQFTAKGDSWVTVTESGGKELLRRIVKAGETVGVSGTPPLKVIVGRASQVDVQVRGKPFDTAPLAKAGGVARFEVKP</sequence>
<protein>
    <submittedName>
        <fullName evidence="3">RodZ domain-containing protein</fullName>
    </submittedName>
</protein>
<reference evidence="3 4" key="1">
    <citation type="submission" date="2024-03" db="EMBL/GenBank/DDBJ databases">
        <title>Novel species of the genus Variovorax.</title>
        <authorList>
            <person name="Liu Q."/>
            <person name="Xin Y.-H."/>
        </authorList>
    </citation>
    <scope>NUCLEOTIDE SEQUENCE [LARGE SCALE GENOMIC DNA]</scope>
    <source>
        <strain evidence="3 4">KACC 18900</strain>
    </source>
</reference>
<dbReference type="Proteomes" id="UP001385892">
    <property type="component" value="Unassembled WGS sequence"/>
</dbReference>
<dbReference type="InterPro" id="IPR001387">
    <property type="entry name" value="Cro/C1-type_HTH"/>
</dbReference>
<organism evidence="3 4">
    <name type="scientific">Variovorax rhizosphaerae</name>
    <dbReference type="NCBI Taxonomy" id="1836200"/>
    <lineage>
        <taxon>Bacteria</taxon>
        <taxon>Pseudomonadati</taxon>
        <taxon>Pseudomonadota</taxon>
        <taxon>Betaproteobacteria</taxon>
        <taxon>Burkholderiales</taxon>
        <taxon>Comamonadaceae</taxon>
        <taxon>Variovorax</taxon>
    </lineage>
</organism>
<dbReference type="EMBL" id="JBBKZT010000023">
    <property type="protein sequence ID" value="MEJ8851468.1"/>
    <property type="molecule type" value="Genomic_DNA"/>
</dbReference>
<feature type="transmembrane region" description="Helical" evidence="1">
    <location>
        <begin position="132"/>
        <end position="150"/>
    </location>
</feature>
<proteinExistence type="predicted"/>
<comment type="caution">
    <text evidence="3">The sequence shown here is derived from an EMBL/GenBank/DDBJ whole genome shotgun (WGS) entry which is preliminary data.</text>
</comment>